<evidence type="ECO:0000256" key="1">
    <source>
        <dbReference type="SAM" id="MobiDB-lite"/>
    </source>
</evidence>
<dbReference type="EMBL" id="JAPQKH010000007">
    <property type="protein sequence ID" value="KAJ5087887.1"/>
    <property type="molecule type" value="Genomic_DNA"/>
</dbReference>
<dbReference type="AlphaFoldDB" id="A0A9W9K0R4"/>
<sequence length="245" mass="27414">MCGEDVSPPNAHFEQTVGTSKLCASKHNNLTTENHGDNHGLQNISEDISLVISIDTYGPVILEARDRISTLVNFLTRIHDTFPLLMPEICTTKPYQDYLARYERLLLAYEDNLNFLGSYQEDIDSQPLHLAKHLYRALAEQMTIAGEEASEMRSSLEQQALPLLSELFGCQRQAYRSSESTVPPQSDETPMELTVSVDSDPDGRLPLENEFLGMRAQEYPTLDLLDAPPSPFSRPPTQSQPSTSL</sequence>
<reference evidence="2" key="1">
    <citation type="submission" date="2022-11" db="EMBL/GenBank/DDBJ databases">
        <authorList>
            <person name="Petersen C."/>
        </authorList>
    </citation>
    <scope>NUCLEOTIDE SEQUENCE</scope>
    <source>
        <strain evidence="2">IBT 30069</strain>
    </source>
</reference>
<dbReference type="OrthoDB" id="10480629at2759"/>
<feature type="compositionally biased region" description="Low complexity" evidence="1">
    <location>
        <begin position="235"/>
        <end position="245"/>
    </location>
</feature>
<dbReference type="Proteomes" id="UP001149165">
    <property type="component" value="Unassembled WGS sequence"/>
</dbReference>
<feature type="region of interest" description="Disordered" evidence="1">
    <location>
        <begin position="175"/>
        <end position="203"/>
    </location>
</feature>
<reference evidence="2" key="2">
    <citation type="journal article" date="2023" name="IMA Fungus">
        <title>Comparative genomic study of the Penicillium genus elucidates a diverse pangenome and 15 lateral gene transfer events.</title>
        <authorList>
            <person name="Petersen C."/>
            <person name="Sorensen T."/>
            <person name="Nielsen M.R."/>
            <person name="Sondergaard T.E."/>
            <person name="Sorensen J.L."/>
            <person name="Fitzpatrick D.A."/>
            <person name="Frisvad J.C."/>
            <person name="Nielsen K.L."/>
        </authorList>
    </citation>
    <scope>NUCLEOTIDE SEQUENCE</scope>
    <source>
        <strain evidence="2">IBT 30069</strain>
    </source>
</reference>
<feature type="region of interest" description="Disordered" evidence="1">
    <location>
        <begin position="218"/>
        <end position="245"/>
    </location>
</feature>
<accession>A0A9W9K0R4</accession>
<proteinExistence type="predicted"/>
<name>A0A9W9K0R4_9EURO</name>
<feature type="compositionally biased region" description="Polar residues" evidence="1">
    <location>
        <begin position="175"/>
        <end position="188"/>
    </location>
</feature>
<protein>
    <submittedName>
        <fullName evidence="2">Uncharacterized protein</fullName>
    </submittedName>
</protein>
<evidence type="ECO:0000313" key="2">
    <source>
        <dbReference type="EMBL" id="KAJ5087887.1"/>
    </source>
</evidence>
<evidence type="ECO:0000313" key="3">
    <source>
        <dbReference type="Proteomes" id="UP001149165"/>
    </source>
</evidence>
<gene>
    <name evidence="2" type="ORF">N7456_011503</name>
</gene>
<organism evidence="2 3">
    <name type="scientific">Penicillium angulare</name>
    <dbReference type="NCBI Taxonomy" id="116970"/>
    <lineage>
        <taxon>Eukaryota</taxon>
        <taxon>Fungi</taxon>
        <taxon>Dikarya</taxon>
        <taxon>Ascomycota</taxon>
        <taxon>Pezizomycotina</taxon>
        <taxon>Eurotiomycetes</taxon>
        <taxon>Eurotiomycetidae</taxon>
        <taxon>Eurotiales</taxon>
        <taxon>Aspergillaceae</taxon>
        <taxon>Penicillium</taxon>
    </lineage>
</organism>
<keyword evidence="3" id="KW-1185">Reference proteome</keyword>
<comment type="caution">
    <text evidence="2">The sequence shown here is derived from an EMBL/GenBank/DDBJ whole genome shotgun (WGS) entry which is preliminary data.</text>
</comment>